<dbReference type="InterPro" id="IPR029045">
    <property type="entry name" value="ClpP/crotonase-like_dom_sf"/>
</dbReference>
<keyword evidence="14" id="KW-1185">Reference proteome</keyword>
<dbReference type="InterPro" id="IPR015943">
    <property type="entry name" value="WD40/YVTN_repeat-like_dom_sf"/>
</dbReference>
<name>A0A7X0NH32_9GAMM</name>
<feature type="chain" id="PRO_5031135260" description="Tricorn protease homolog" evidence="11">
    <location>
        <begin position="20"/>
        <end position="1093"/>
    </location>
</feature>
<feature type="site" description="Transition state stabilizer; via amide nitrogen" evidence="9">
    <location>
        <position position="974"/>
    </location>
</feature>
<feature type="signal peptide" evidence="11">
    <location>
        <begin position="1"/>
        <end position="19"/>
    </location>
</feature>
<dbReference type="Gene3D" id="3.90.226.10">
    <property type="entry name" value="2-enoyl-CoA Hydratase, Chain A, domain 1"/>
    <property type="match status" value="1"/>
</dbReference>
<evidence type="ECO:0000256" key="9">
    <source>
        <dbReference type="PIRSR" id="PIRSR036421-3"/>
    </source>
</evidence>
<feature type="region of interest" description="Disordered" evidence="10">
    <location>
        <begin position="541"/>
        <end position="568"/>
    </location>
</feature>
<dbReference type="EMBL" id="JACHHU010000013">
    <property type="protein sequence ID" value="MBB6543355.1"/>
    <property type="molecule type" value="Genomic_DNA"/>
</dbReference>
<comment type="subcellular location">
    <subcellularLocation>
        <location evidence="1 7">Cytoplasm</location>
    </subcellularLocation>
</comment>
<dbReference type="Gene3D" id="2.30.42.10">
    <property type="match status" value="1"/>
</dbReference>
<dbReference type="InterPro" id="IPR005151">
    <property type="entry name" value="Tail-specific_protease"/>
</dbReference>
<feature type="active site" description="Charge relay system" evidence="8">
    <location>
        <position position="752"/>
    </location>
</feature>
<feature type="domain" description="Tail specific protease" evidence="12">
    <location>
        <begin position="838"/>
        <end position="1042"/>
    </location>
</feature>
<dbReference type="Pfam" id="PF26549">
    <property type="entry name" value="Tricorn_N"/>
    <property type="match status" value="1"/>
</dbReference>
<keyword evidence="3 7" id="KW-0963">Cytoplasm</keyword>
<evidence type="ECO:0000313" key="14">
    <source>
        <dbReference type="Proteomes" id="UP000537141"/>
    </source>
</evidence>
<evidence type="ECO:0000256" key="10">
    <source>
        <dbReference type="SAM" id="MobiDB-lite"/>
    </source>
</evidence>
<feature type="active site" description="Charge relay system" evidence="8">
    <location>
        <position position="1031"/>
    </location>
</feature>
<dbReference type="GO" id="GO:0008236">
    <property type="term" value="F:serine-type peptidase activity"/>
    <property type="evidence" value="ECO:0007669"/>
    <property type="project" value="UniProtKB-UniRule"/>
</dbReference>
<comment type="function">
    <text evidence="7">Degrades oligopeptides.</text>
</comment>
<dbReference type="Gene3D" id="3.30.750.44">
    <property type="match status" value="1"/>
</dbReference>
<dbReference type="CDD" id="cd07562">
    <property type="entry name" value="Peptidase_S41_TRI"/>
    <property type="match status" value="1"/>
</dbReference>
<dbReference type="PANTHER" id="PTHR43253:SF1">
    <property type="entry name" value="TRICORN PROTEASE HOMOLOG 2-RELATED"/>
    <property type="match status" value="1"/>
</dbReference>
<dbReference type="Gene3D" id="2.130.10.10">
    <property type="entry name" value="YVTN repeat-like/Quinoprotein amine dehydrogenase"/>
    <property type="match status" value="1"/>
</dbReference>
<dbReference type="EC" id="3.4.21.-" evidence="7"/>
<reference evidence="13 14" key="1">
    <citation type="submission" date="2020-08" db="EMBL/GenBank/DDBJ databases">
        <title>Genomic Encyclopedia of Type Strains, Phase IV (KMG-IV): sequencing the most valuable type-strain genomes for metagenomic binning, comparative biology and taxonomic classification.</title>
        <authorList>
            <person name="Goeker M."/>
        </authorList>
    </citation>
    <scope>NUCLEOTIDE SEQUENCE [LARGE SCALE GENOMIC DNA]</scope>
    <source>
        <strain evidence="13 14">DSM 26287</strain>
    </source>
</reference>
<dbReference type="RefSeq" id="WP_184424152.1">
    <property type="nucleotide sequence ID" value="NZ_AP027362.1"/>
</dbReference>
<dbReference type="Pfam" id="PF14684">
    <property type="entry name" value="Tricorn_C1"/>
    <property type="match status" value="1"/>
</dbReference>
<evidence type="ECO:0000256" key="3">
    <source>
        <dbReference type="ARBA" id="ARBA00022490"/>
    </source>
</evidence>
<dbReference type="InterPro" id="IPR012393">
    <property type="entry name" value="Tricorn_protease"/>
</dbReference>
<evidence type="ECO:0000256" key="11">
    <source>
        <dbReference type="SAM" id="SignalP"/>
    </source>
</evidence>
<dbReference type="PANTHER" id="PTHR43253">
    <property type="entry name" value="TRICORN PROTEASE HOMOLOG 2-RELATED"/>
    <property type="match status" value="1"/>
</dbReference>
<dbReference type="Gene3D" id="2.120.10.60">
    <property type="entry name" value="Tricorn protease N-terminal domain"/>
    <property type="match status" value="1"/>
</dbReference>
<evidence type="ECO:0000256" key="5">
    <source>
        <dbReference type="ARBA" id="ARBA00022801"/>
    </source>
</evidence>
<evidence type="ECO:0000256" key="1">
    <source>
        <dbReference type="ARBA" id="ARBA00004496"/>
    </source>
</evidence>
<feature type="compositionally biased region" description="Basic and acidic residues" evidence="10">
    <location>
        <begin position="548"/>
        <end position="561"/>
    </location>
</feature>
<feature type="active site" description="Nucleophile" evidence="8">
    <location>
        <position position="973"/>
    </location>
</feature>
<dbReference type="InterPro" id="IPR036034">
    <property type="entry name" value="PDZ_sf"/>
</dbReference>
<dbReference type="SUPFAM" id="SSF50156">
    <property type="entry name" value="PDZ domain-like"/>
    <property type="match status" value="1"/>
</dbReference>
<proteinExistence type="inferred from homology"/>
<dbReference type="InterPro" id="IPR028204">
    <property type="entry name" value="Tricorn_C1"/>
</dbReference>
<evidence type="ECO:0000256" key="8">
    <source>
        <dbReference type="PIRSR" id="PIRSR036421-1"/>
    </source>
</evidence>
<evidence type="ECO:0000256" key="2">
    <source>
        <dbReference type="ARBA" id="ARBA00008524"/>
    </source>
</evidence>
<dbReference type="GO" id="GO:0005737">
    <property type="term" value="C:cytoplasm"/>
    <property type="evidence" value="ECO:0007669"/>
    <property type="project" value="UniProtKB-SubCell"/>
</dbReference>
<dbReference type="Pfam" id="PF26550">
    <property type="entry name" value="Tricorn_2nd"/>
    <property type="match status" value="1"/>
</dbReference>
<dbReference type="Pfam" id="PF03572">
    <property type="entry name" value="Peptidase_S41"/>
    <property type="match status" value="1"/>
</dbReference>
<evidence type="ECO:0000259" key="12">
    <source>
        <dbReference type="SMART" id="SM00245"/>
    </source>
</evidence>
<dbReference type="SUPFAM" id="SSF69304">
    <property type="entry name" value="Tricorn protease N-terminal domain"/>
    <property type="match status" value="2"/>
</dbReference>
<protein>
    <recommendedName>
        <fullName evidence="7">Tricorn protease homolog</fullName>
        <ecNumber evidence="7">3.4.21.-</ecNumber>
    </recommendedName>
</protein>
<dbReference type="InterPro" id="IPR029414">
    <property type="entry name" value="Tricorn_PDZ"/>
</dbReference>
<sequence length="1093" mass="122080">MKFKLTAALLLGLCGSAVASTGYYRSPDINNNTLVFTAEGDLWVKELNQVQARRLTTHPAEETQAAISDDGKQVAFAANYEGATEVYVIGINGGIAKRVSFENSAVRVQGWTSKGEILYSTNNRVGPTGNWTLRQVNPDTLIAQSIPLADAVEGTIDQHNKHVYFVQFGLQVSTDNAKVYRGGAKGEMWSYQLGTKTEAKKLTADHIGSVRQPMVYQNKLYFVSDASGNDNIWSMNLDGSNKTQVTTYKEWPVRSAKLDQGKIVYQLGADIKLLNLAQTKSETLAIEITSDLPNLREHWLNTPLKYASSTRLAADFDKVVITARGRVAIASIDKSRLVEVATDPESRTRNAILSHDGKWVYAINDASGELEIWKYAADGSNNAKQLTSDGAIFRWDLSLSPDGKWLAHDDMNGDLWLLNIESGSNKKIITQGAGLSPYSRVVWSADSQLLATTRSDQNDERSRVLLYSLAEDKQVTLTSDKYNSFSPAFSPDGNWIYFLSDRAFTASPSSPWGDRNLGTMFDRRTEVFAYALKKDAQFPFQTPNELMKNSDENNEKSDTKKDKPKKASKANLVDWKGLTNRLWQVPVASGNYYNLAMNDKFLYVIDRINEPKSKPSIKSIKIKASPELETFAGNVDTYSLSDNGKRMFVKQQGGNNSKLFIVDAGAKMAKDLKDSAVITRDWQLLINPRQEWNQIFHDAWLMHRDSFFDKNMRGLNWQATKKKYLPLLNRITDRYELNDIFSQMMGELNALHSQVRGGDVAKDPNSAKTASLGAILAQVKDGVQIEHIYQFDHELPNQAAPLLRPGVNAQNGDVITAINGIKTTSIAQINNLLRNQAGKQVLLSLKRKKQTLKTVVTPASARQDSRFRYNDWVNNNRVKVNKADEKIGYLHLHAMGSSDIASFAREFYANYNKHGLIIDVRRNRGGNIDSWIIEKLLRRAWMFWQAPIGAPNTNMQQTFRGHLVVLADQYTYSDGETFTAGIKALNLAPVIGKQTAGAGVWLRGMNRLVDNGMARVAEFPQYAMDGRWVVEGSGVTPTIEVDNLPHETFNGKDAQLEFAIKYLQDEMKKSPILPLKAQPFPKNPIPAADILPN</sequence>
<gene>
    <name evidence="13" type="ORF">HNQ55_001870</name>
</gene>
<dbReference type="GO" id="GO:0006508">
    <property type="term" value="P:proteolysis"/>
    <property type="evidence" value="ECO:0007669"/>
    <property type="project" value="UniProtKB-UniRule"/>
</dbReference>
<dbReference type="AlphaFoldDB" id="A0A7X0NH32"/>
<keyword evidence="11" id="KW-0732">Signal</keyword>
<comment type="similarity">
    <text evidence="2 7">Belongs to the peptidase S41B family.</text>
</comment>
<evidence type="ECO:0000256" key="6">
    <source>
        <dbReference type="ARBA" id="ARBA00022825"/>
    </source>
</evidence>
<comment type="caution">
    <text evidence="13">The sequence shown here is derived from an EMBL/GenBank/DDBJ whole genome shotgun (WGS) entry which is preliminary data.</text>
</comment>
<keyword evidence="6 7" id="KW-0720">Serine protease</keyword>
<dbReference type="Proteomes" id="UP000537141">
    <property type="component" value="Unassembled WGS sequence"/>
</dbReference>
<dbReference type="SMART" id="SM00245">
    <property type="entry name" value="TSPc"/>
    <property type="match status" value="1"/>
</dbReference>
<accession>A0A7X0NH32</accession>
<evidence type="ECO:0000256" key="4">
    <source>
        <dbReference type="ARBA" id="ARBA00022670"/>
    </source>
</evidence>
<dbReference type="Pfam" id="PF14685">
    <property type="entry name" value="PDZ_Tricorn"/>
    <property type="match status" value="1"/>
</dbReference>
<dbReference type="PIRSF" id="PIRSF036421">
    <property type="entry name" value="Tricorn_protease"/>
    <property type="match status" value="1"/>
</dbReference>
<evidence type="ECO:0000256" key="7">
    <source>
        <dbReference type="PIRNR" id="PIRNR036421"/>
    </source>
</evidence>
<evidence type="ECO:0000313" key="13">
    <source>
        <dbReference type="EMBL" id="MBB6543355.1"/>
    </source>
</evidence>
<dbReference type="SUPFAM" id="SSF52096">
    <property type="entry name" value="ClpP/crotonase"/>
    <property type="match status" value="1"/>
</dbReference>
<organism evidence="13 14">
    <name type="scientific">Thalassotalea piscium</name>
    <dbReference type="NCBI Taxonomy" id="1230533"/>
    <lineage>
        <taxon>Bacteria</taxon>
        <taxon>Pseudomonadati</taxon>
        <taxon>Pseudomonadota</taxon>
        <taxon>Gammaproteobacteria</taxon>
        <taxon>Alteromonadales</taxon>
        <taxon>Colwelliaceae</taxon>
        <taxon>Thalassotalea</taxon>
    </lineage>
</organism>
<keyword evidence="4 7" id="KW-0645">Protease</keyword>
<keyword evidence="5 7" id="KW-0378">Hydrolase</keyword>